<evidence type="ECO:0000313" key="2">
    <source>
        <dbReference type="EMBL" id="AUF82313.1"/>
    </source>
</evidence>
<protein>
    <submittedName>
        <fullName evidence="2">Uncharacterized protein</fullName>
    </submittedName>
</protein>
<reference evidence="2" key="1">
    <citation type="journal article" date="2018" name="Virology">
        <title>A giant virus infecting green algae encodes key fermentation genes.</title>
        <authorList>
            <person name="Schvarcz C.R."/>
            <person name="Steward G.F."/>
        </authorList>
    </citation>
    <scope>NUCLEOTIDE SEQUENCE [LARGE SCALE GENOMIC DNA]</scope>
</reference>
<feature type="region of interest" description="Disordered" evidence="1">
    <location>
        <begin position="58"/>
        <end position="78"/>
    </location>
</feature>
<keyword evidence="3" id="KW-1185">Reference proteome</keyword>
<name>A0A2P0VN53_9VIRU</name>
<organism evidence="2">
    <name type="scientific">Tetraselmis virus 1</name>
    <dbReference type="NCBI Taxonomy" id="2060617"/>
    <lineage>
        <taxon>Viruses</taxon>
        <taxon>Varidnaviria</taxon>
        <taxon>Bamfordvirae</taxon>
        <taxon>Nucleocytoviricota</taxon>
        <taxon>Megaviricetes</taxon>
        <taxon>Imitervirales</taxon>
        <taxon>Allomimiviridae</taxon>
        <taxon>Oceanusvirus</taxon>
        <taxon>Oceanusvirus kaneohense</taxon>
    </lineage>
</organism>
<evidence type="ECO:0000313" key="3">
    <source>
        <dbReference type="Proteomes" id="UP000244773"/>
    </source>
</evidence>
<accession>A0A2P0VN53</accession>
<feature type="compositionally biased region" description="Low complexity" evidence="1">
    <location>
        <begin position="67"/>
        <end position="78"/>
    </location>
</feature>
<dbReference type="Proteomes" id="UP000244773">
    <property type="component" value="Segment"/>
</dbReference>
<evidence type="ECO:0000256" key="1">
    <source>
        <dbReference type="SAM" id="MobiDB-lite"/>
    </source>
</evidence>
<gene>
    <name evidence="2" type="ORF">TetV_221</name>
</gene>
<sequence>MSNQYALIGETDDKITIDEFVSAKEQSVISEKSKDILEVMFSSYACFNSAIRSKQSYKKHPKKSYRSSKNNSNSSYNSIRTSRSVPLMLCNGTDKERSIRSDLNKITETNYTSIVRRFRFVDSPEDIVFAFKTALEKSYLEPQHNVLYVRLFGDMFHFMSTDCKSTATSIVNDQIPTSSSILEEALQPKTDPAQDYGQFCEICKIKRRIIGRSQVFAGMLRNDILSQYIDTTPIDIFNAHESAIKKIVIDYCEDEHKSKEIDTVSGVEVILESMEAFLEKHSSFHPKFRNTIDLMGGVDRFPSNKCKFKILDILGY</sequence>
<dbReference type="EMBL" id="KY322437">
    <property type="protein sequence ID" value="AUF82313.1"/>
    <property type="molecule type" value="Genomic_DNA"/>
</dbReference>
<proteinExistence type="predicted"/>